<evidence type="ECO:0000256" key="5">
    <source>
        <dbReference type="ARBA" id="ARBA00023002"/>
    </source>
</evidence>
<dbReference type="EMBL" id="CAFBQM010000025">
    <property type="protein sequence ID" value="CAB5057485.1"/>
    <property type="molecule type" value="Genomic_DNA"/>
</dbReference>
<evidence type="ECO:0000256" key="1">
    <source>
        <dbReference type="ARBA" id="ARBA00001947"/>
    </source>
</evidence>
<dbReference type="SUPFAM" id="SSF50129">
    <property type="entry name" value="GroES-like"/>
    <property type="match status" value="1"/>
</dbReference>
<evidence type="ECO:0000313" key="10">
    <source>
        <dbReference type="EMBL" id="CAB4810840.1"/>
    </source>
</evidence>
<evidence type="ECO:0000259" key="6">
    <source>
        <dbReference type="Pfam" id="PF00107"/>
    </source>
</evidence>
<feature type="domain" description="Alcohol dehydrogenase-like N-terminal" evidence="7">
    <location>
        <begin position="21"/>
        <end position="131"/>
    </location>
</feature>
<dbReference type="InterPro" id="IPR011032">
    <property type="entry name" value="GroES-like_sf"/>
</dbReference>
<dbReference type="AlphaFoldDB" id="A0A6J6VEM7"/>
<evidence type="ECO:0000259" key="7">
    <source>
        <dbReference type="Pfam" id="PF08240"/>
    </source>
</evidence>
<keyword evidence="3" id="KW-0479">Metal-binding</keyword>
<evidence type="ECO:0000313" key="12">
    <source>
        <dbReference type="EMBL" id="CAB4991249.1"/>
    </source>
</evidence>
<dbReference type="EMBL" id="CAEZYA010000029">
    <property type="protein sequence ID" value="CAB4708476.1"/>
    <property type="molecule type" value="Genomic_DNA"/>
</dbReference>
<organism evidence="9">
    <name type="scientific">freshwater metagenome</name>
    <dbReference type="NCBI Taxonomy" id="449393"/>
    <lineage>
        <taxon>unclassified sequences</taxon>
        <taxon>metagenomes</taxon>
        <taxon>ecological metagenomes</taxon>
    </lineage>
</organism>
<evidence type="ECO:0000256" key="4">
    <source>
        <dbReference type="ARBA" id="ARBA00022833"/>
    </source>
</evidence>
<dbReference type="EMBL" id="CAFBQD010000027">
    <property type="protein sequence ID" value="CAB5051132.1"/>
    <property type="molecule type" value="Genomic_DNA"/>
</dbReference>
<dbReference type="SUPFAM" id="SSF51735">
    <property type="entry name" value="NAD(P)-binding Rossmann-fold domains"/>
    <property type="match status" value="1"/>
</dbReference>
<dbReference type="InterPro" id="IPR013149">
    <property type="entry name" value="ADH-like_C"/>
</dbReference>
<dbReference type="EMBL" id="CAEZZN010000029">
    <property type="protein sequence ID" value="CAB4769265.1"/>
    <property type="molecule type" value="Genomic_DNA"/>
</dbReference>
<evidence type="ECO:0000256" key="3">
    <source>
        <dbReference type="ARBA" id="ARBA00022723"/>
    </source>
</evidence>
<evidence type="ECO:0000313" key="14">
    <source>
        <dbReference type="EMBL" id="CAB5057485.1"/>
    </source>
</evidence>
<sequence length="331" mass="34691">MIAGKLDAELKDLPIPEPELNEVRIKVAFVGVCGSDLHYYFEGANGAFIVQEPLIPGHELSGTIDIDPSGEFAVGTAVTVHPATFGKPSPEIETDPHIWPGGKYLGSASTMPHTQGAMSDYFIARKDMVRILPTGLSLKDAALAEPLAVALHAINIAEGVADKKVLVSGSGPIGLLVAAAARIKGAREVVCTDVLTGPLERARAIGATKTIQISKEELPDSYFDCVFECSGSPIALSSALNAVRRAGTVIQVGMLGAGPQPIAIASLVSKEIRLKGAFRFNNEIADAVELLATHPVIATTITHVLPASDVAKAFDIAKDSQVSGKVLVDFQ</sequence>
<dbReference type="GO" id="GO:0046872">
    <property type="term" value="F:metal ion binding"/>
    <property type="evidence" value="ECO:0007669"/>
    <property type="project" value="UniProtKB-KW"/>
</dbReference>
<dbReference type="PANTHER" id="PTHR43161:SF9">
    <property type="entry name" value="SORBITOL DEHYDROGENASE"/>
    <property type="match status" value="1"/>
</dbReference>
<evidence type="ECO:0000313" key="9">
    <source>
        <dbReference type="EMBL" id="CAB4769265.1"/>
    </source>
</evidence>
<gene>
    <name evidence="8" type="ORF">UFOPK2627_00909</name>
    <name evidence="9" type="ORF">UFOPK2879_00901</name>
    <name evidence="10" type="ORF">UFOPK3078_01007</name>
    <name evidence="11" type="ORF">UFOPK3288_00756</name>
    <name evidence="12" type="ORF">UFOPK3990_01100</name>
    <name evidence="13" type="ORF">UFOPK4245_00975</name>
    <name evidence="14" type="ORF">UFOPK4337_00719</name>
</gene>
<proteinExistence type="inferred from homology"/>
<dbReference type="EMBL" id="CAFBOQ010000036">
    <property type="protein sequence ID" value="CAB4991249.1"/>
    <property type="molecule type" value="Genomic_DNA"/>
</dbReference>
<dbReference type="Gene3D" id="3.90.180.10">
    <property type="entry name" value="Medium-chain alcohol dehydrogenases, catalytic domain"/>
    <property type="match status" value="1"/>
</dbReference>
<dbReference type="Gene3D" id="3.40.50.720">
    <property type="entry name" value="NAD(P)-binding Rossmann-like Domain"/>
    <property type="match status" value="1"/>
</dbReference>
<dbReference type="InterPro" id="IPR013154">
    <property type="entry name" value="ADH-like_N"/>
</dbReference>
<dbReference type="Pfam" id="PF08240">
    <property type="entry name" value="ADH_N"/>
    <property type="match status" value="1"/>
</dbReference>
<evidence type="ECO:0000313" key="13">
    <source>
        <dbReference type="EMBL" id="CAB5051132.1"/>
    </source>
</evidence>
<dbReference type="PANTHER" id="PTHR43161">
    <property type="entry name" value="SORBITOL DEHYDROGENASE"/>
    <property type="match status" value="1"/>
</dbReference>
<dbReference type="GO" id="GO:0016491">
    <property type="term" value="F:oxidoreductase activity"/>
    <property type="evidence" value="ECO:0007669"/>
    <property type="project" value="UniProtKB-KW"/>
</dbReference>
<reference evidence="9" key="1">
    <citation type="submission" date="2020-05" db="EMBL/GenBank/DDBJ databases">
        <authorList>
            <person name="Chiriac C."/>
            <person name="Salcher M."/>
            <person name="Ghai R."/>
            <person name="Kavagutti S V."/>
        </authorList>
    </citation>
    <scope>NUCLEOTIDE SEQUENCE</scope>
</reference>
<name>A0A6J6VEM7_9ZZZZ</name>
<protein>
    <submittedName>
        <fullName evidence="9">Unannotated protein</fullName>
    </submittedName>
</protein>
<dbReference type="Pfam" id="PF00107">
    <property type="entry name" value="ADH_zinc_N"/>
    <property type="match status" value="1"/>
</dbReference>
<dbReference type="EMBL" id="CAFBLC010000020">
    <property type="protein sequence ID" value="CAB4854528.1"/>
    <property type="molecule type" value="Genomic_DNA"/>
</dbReference>
<evidence type="ECO:0000313" key="8">
    <source>
        <dbReference type="EMBL" id="CAB4708476.1"/>
    </source>
</evidence>
<feature type="domain" description="Alcohol dehydrogenase-like C-terminal" evidence="6">
    <location>
        <begin position="172"/>
        <end position="292"/>
    </location>
</feature>
<keyword evidence="4" id="KW-0862">Zinc</keyword>
<comment type="similarity">
    <text evidence="2">Belongs to the zinc-containing alcohol dehydrogenase family.</text>
</comment>
<accession>A0A6J6VEM7</accession>
<dbReference type="InterPro" id="IPR036291">
    <property type="entry name" value="NAD(P)-bd_dom_sf"/>
</dbReference>
<dbReference type="EMBL" id="CAFAAU010000031">
    <property type="protein sequence ID" value="CAB4810840.1"/>
    <property type="molecule type" value="Genomic_DNA"/>
</dbReference>
<comment type="cofactor">
    <cofactor evidence="1">
        <name>Zn(2+)</name>
        <dbReference type="ChEBI" id="CHEBI:29105"/>
    </cofactor>
</comment>
<evidence type="ECO:0000256" key="2">
    <source>
        <dbReference type="ARBA" id="ARBA00008072"/>
    </source>
</evidence>
<dbReference type="CDD" id="cd08232">
    <property type="entry name" value="idonate-5-DH"/>
    <property type="match status" value="1"/>
</dbReference>
<evidence type="ECO:0000313" key="11">
    <source>
        <dbReference type="EMBL" id="CAB4854528.1"/>
    </source>
</evidence>
<keyword evidence="5" id="KW-0560">Oxidoreductase</keyword>